<keyword evidence="1" id="KW-1003">Cell membrane</keyword>
<name>A0A918TV07_9BACT</name>
<reference evidence="9" key="2">
    <citation type="submission" date="2020-09" db="EMBL/GenBank/DDBJ databases">
        <authorList>
            <person name="Sun Q."/>
            <person name="Kim S."/>
        </authorList>
    </citation>
    <scope>NUCLEOTIDE SEQUENCE</scope>
    <source>
        <strain evidence="9">KCTC 12988</strain>
    </source>
</reference>
<feature type="domain" description="Glycosyltransferase 2-like" evidence="8">
    <location>
        <begin position="4"/>
        <end position="157"/>
    </location>
</feature>
<organism evidence="9 10">
    <name type="scientific">Roseibacillus persicicus</name>
    <dbReference type="NCBI Taxonomy" id="454148"/>
    <lineage>
        <taxon>Bacteria</taxon>
        <taxon>Pseudomonadati</taxon>
        <taxon>Verrucomicrobiota</taxon>
        <taxon>Verrucomicrobiia</taxon>
        <taxon>Verrucomicrobiales</taxon>
        <taxon>Verrucomicrobiaceae</taxon>
        <taxon>Roseibacillus</taxon>
    </lineage>
</organism>
<dbReference type="PANTHER" id="PTHR48090">
    <property type="entry name" value="UNDECAPRENYL-PHOSPHATE 4-DEOXY-4-FORMAMIDO-L-ARABINOSE TRANSFERASE-RELATED"/>
    <property type="match status" value="1"/>
</dbReference>
<evidence type="ECO:0000259" key="8">
    <source>
        <dbReference type="Pfam" id="PF00535"/>
    </source>
</evidence>
<evidence type="ECO:0000256" key="1">
    <source>
        <dbReference type="ARBA" id="ARBA00022475"/>
    </source>
</evidence>
<keyword evidence="6" id="KW-1133">Transmembrane helix</keyword>
<keyword evidence="4" id="KW-0812">Transmembrane</keyword>
<evidence type="ECO:0000313" key="10">
    <source>
        <dbReference type="Proteomes" id="UP000644507"/>
    </source>
</evidence>
<dbReference type="PANTHER" id="PTHR48090:SF3">
    <property type="entry name" value="UNDECAPRENYL-PHOSPHATE 4-DEOXY-4-FORMAMIDO-L-ARABINOSE TRANSFERASE"/>
    <property type="match status" value="1"/>
</dbReference>
<dbReference type="CDD" id="cd04179">
    <property type="entry name" value="DPM_DPG-synthase_like"/>
    <property type="match status" value="1"/>
</dbReference>
<dbReference type="InterPro" id="IPR050256">
    <property type="entry name" value="Glycosyltransferase_2"/>
</dbReference>
<keyword evidence="5" id="KW-0448">Lipopolysaccharide biosynthesis</keyword>
<dbReference type="RefSeq" id="WP_229809555.1">
    <property type="nucleotide sequence ID" value="NZ_BMXI01000015.1"/>
</dbReference>
<keyword evidence="3" id="KW-0808">Transferase</keyword>
<protein>
    <submittedName>
        <fullName evidence="9">Dolichol-phosphate mannosyltransferase</fullName>
    </submittedName>
</protein>
<comment type="caution">
    <text evidence="9">The sequence shown here is derived from an EMBL/GenBank/DDBJ whole genome shotgun (WGS) entry which is preliminary data.</text>
</comment>
<keyword evidence="10" id="KW-1185">Reference proteome</keyword>
<dbReference type="InterPro" id="IPR029044">
    <property type="entry name" value="Nucleotide-diphossugar_trans"/>
</dbReference>
<evidence type="ECO:0000256" key="3">
    <source>
        <dbReference type="ARBA" id="ARBA00022679"/>
    </source>
</evidence>
<keyword evidence="7" id="KW-0472">Membrane</keyword>
<reference evidence="9" key="1">
    <citation type="journal article" date="2014" name="Int. J. Syst. Evol. Microbiol.">
        <title>Complete genome sequence of Corynebacterium casei LMG S-19264T (=DSM 44701T), isolated from a smear-ripened cheese.</title>
        <authorList>
            <consortium name="US DOE Joint Genome Institute (JGI-PGF)"/>
            <person name="Walter F."/>
            <person name="Albersmeier A."/>
            <person name="Kalinowski J."/>
            <person name="Ruckert C."/>
        </authorList>
    </citation>
    <scope>NUCLEOTIDE SEQUENCE</scope>
    <source>
        <strain evidence="9">KCTC 12988</strain>
    </source>
</reference>
<accession>A0A918TV07</accession>
<keyword evidence="2 9" id="KW-0328">Glycosyltransferase</keyword>
<dbReference type="InterPro" id="IPR001173">
    <property type="entry name" value="Glyco_trans_2-like"/>
</dbReference>
<dbReference type="EMBL" id="BMXI01000015">
    <property type="protein sequence ID" value="GHC62648.1"/>
    <property type="molecule type" value="Genomic_DNA"/>
</dbReference>
<sequence>MSYSIIVPFYNEEETAKDVLEEIIATNPGAEIIAINDGSADKTWEIMQTFVPQIRALQLPVNKGQSAAMYAGLRNSTQPLVALMDGDGQNDPAEIPNLIAELEKSGKDFVCGYRANRQDTASRRYASKFANSIRRAFLHDGVRDTGCSLKAMKRECIDALVPFNGMHRYIPALLLQAEHDFSEIPVNHRHRLAGESKYTNWDRALRGIHDLIGVSWLIKRKVPFAIEEAGKD</sequence>
<dbReference type="Gene3D" id="3.90.550.10">
    <property type="entry name" value="Spore Coat Polysaccharide Biosynthesis Protein SpsA, Chain A"/>
    <property type="match status" value="1"/>
</dbReference>
<evidence type="ECO:0000313" key="9">
    <source>
        <dbReference type="EMBL" id="GHC62648.1"/>
    </source>
</evidence>
<dbReference type="GO" id="GO:0005886">
    <property type="term" value="C:plasma membrane"/>
    <property type="evidence" value="ECO:0007669"/>
    <property type="project" value="TreeGrafter"/>
</dbReference>
<dbReference type="GO" id="GO:0099621">
    <property type="term" value="F:undecaprenyl-phosphate 4-deoxy-4-formamido-L-arabinose transferase activity"/>
    <property type="evidence" value="ECO:0007669"/>
    <property type="project" value="TreeGrafter"/>
</dbReference>
<dbReference type="Pfam" id="PF00535">
    <property type="entry name" value="Glycos_transf_2"/>
    <property type="match status" value="1"/>
</dbReference>
<dbReference type="Proteomes" id="UP000644507">
    <property type="component" value="Unassembled WGS sequence"/>
</dbReference>
<evidence type="ECO:0000256" key="4">
    <source>
        <dbReference type="ARBA" id="ARBA00022692"/>
    </source>
</evidence>
<dbReference type="SUPFAM" id="SSF53448">
    <property type="entry name" value="Nucleotide-diphospho-sugar transferases"/>
    <property type="match status" value="1"/>
</dbReference>
<evidence type="ECO:0000256" key="7">
    <source>
        <dbReference type="ARBA" id="ARBA00023136"/>
    </source>
</evidence>
<gene>
    <name evidence="9" type="primary">dpm1</name>
    <name evidence="9" type="ORF">GCM10007100_32650</name>
</gene>
<evidence type="ECO:0000256" key="6">
    <source>
        <dbReference type="ARBA" id="ARBA00022989"/>
    </source>
</evidence>
<proteinExistence type="predicted"/>
<evidence type="ECO:0000256" key="2">
    <source>
        <dbReference type="ARBA" id="ARBA00022676"/>
    </source>
</evidence>
<evidence type="ECO:0000256" key="5">
    <source>
        <dbReference type="ARBA" id="ARBA00022985"/>
    </source>
</evidence>
<dbReference type="GO" id="GO:0009103">
    <property type="term" value="P:lipopolysaccharide biosynthetic process"/>
    <property type="evidence" value="ECO:0007669"/>
    <property type="project" value="UniProtKB-KW"/>
</dbReference>
<dbReference type="AlphaFoldDB" id="A0A918TV07"/>